<dbReference type="PANTHER" id="PTHR43433">
    <property type="entry name" value="HYDROLASE, ALPHA/BETA FOLD FAMILY PROTEIN"/>
    <property type="match status" value="1"/>
</dbReference>
<dbReference type="SUPFAM" id="SSF53474">
    <property type="entry name" value="alpha/beta-Hydrolases"/>
    <property type="match status" value="1"/>
</dbReference>
<proteinExistence type="predicted"/>
<accession>A0A0C4YUT1</accession>
<keyword evidence="3" id="KW-1185">Reference proteome</keyword>
<name>A0A0C4YUT1_9BURK</name>
<protein>
    <submittedName>
        <fullName evidence="2">Alpha/beta hydrolase fold</fullName>
    </submittedName>
</protein>
<evidence type="ECO:0000313" key="2">
    <source>
        <dbReference type="EMBL" id="AJG24356.1"/>
    </source>
</evidence>
<feature type="domain" description="AB hydrolase-1" evidence="1">
    <location>
        <begin position="33"/>
        <end position="266"/>
    </location>
</feature>
<sequence length="281" mass="31808">MTDTHITTPTRFADVDGTRFAYRRWGNTESSQPPLLLLQHFRGGMDHWDPLMTDGLAEGREVILYNGRGIASSGGRPRTRIEDMADDAAAFVRTLGLKQIDVLGFSLGGFQALDLTWRHPKLVRKLMLLGTGPRGGDPDMEPRVLGTAVNPVPVFEDFLYLFFGRSPHAEQAAREFWERRHQRADQDPPSSPEVAQAQIEANMLYLPRLSEDDPFAYLRGIQQPTFILNGVNDVMIPTVNSFYMARNLPNAQLFIYEDSGHAAQFQYPQRFLCHVGRFLNE</sequence>
<dbReference type="Gene3D" id="3.40.50.1820">
    <property type="entry name" value="alpha/beta hydrolase"/>
    <property type="match status" value="1"/>
</dbReference>
<keyword evidence="2" id="KW-0378">Hydrolase</keyword>
<reference evidence="2 3" key="1">
    <citation type="journal article" date="2015" name="Genome Announc.">
        <title>Complete Genome Sequence of Cupriavidus basilensis 4G11, Isolated from the Oak Ridge Field Research Center Site.</title>
        <authorList>
            <person name="Ray J."/>
            <person name="Waters R.J."/>
            <person name="Skerker J.M."/>
            <person name="Kuehl J.V."/>
            <person name="Price M.N."/>
            <person name="Huang J."/>
            <person name="Chakraborty R."/>
            <person name="Arkin A.P."/>
            <person name="Deutschbauer A."/>
        </authorList>
    </citation>
    <scope>NUCLEOTIDE SEQUENCE [LARGE SCALE GENOMIC DNA]</scope>
    <source>
        <strain evidence="2">4G11</strain>
    </source>
</reference>
<dbReference type="STRING" id="68895.RR42_s2775"/>
<dbReference type="Pfam" id="PF00561">
    <property type="entry name" value="Abhydrolase_1"/>
    <property type="match status" value="1"/>
</dbReference>
<evidence type="ECO:0000313" key="3">
    <source>
        <dbReference type="Proteomes" id="UP000031843"/>
    </source>
</evidence>
<gene>
    <name evidence="2" type="ORF">RR42_s2775</name>
</gene>
<dbReference type="EMBL" id="CP010537">
    <property type="protein sequence ID" value="AJG24356.1"/>
    <property type="molecule type" value="Genomic_DNA"/>
</dbReference>
<dbReference type="OrthoDB" id="8957634at2"/>
<dbReference type="KEGG" id="cbw:RR42_s2775"/>
<dbReference type="RefSeq" id="WP_043356472.1">
    <property type="nucleotide sequence ID" value="NZ_CP010537.1"/>
</dbReference>
<dbReference type="PANTHER" id="PTHR43433:SF5">
    <property type="entry name" value="AB HYDROLASE-1 DOMAIN-CONTAINING PROTEIN"/>
    <property type="match status" value="1"/>
</dbReference>
<evidence type="ECO:0000259" key="1">
    <source>
        <dbReference type="Pfam" id="PF00561"/>
    </source>
</evidence>
<dbReference type="AlphaFoldDB" id="A0A0C4YUT1"/>
<dbReference type="GO" id="GO:0016787">
    <property type="term" value="F:hydrolase activity"/>
    <property type="evidence" value="ECO:0007669"/>
    <property type="project" value="UniProtKB-KW"/>
</dbReference>
<dbReference type="InterPro" id="IPR029058">
    <property type="entry name" value="AB_hydrolase_fold"/>
</dbReference>
<dbReference type="InterPro" id="IPR000073">
    <property type="entry name" value="AB_hydrolase_1"/>
</dbReference>
<organism evidence="2 3">
    <name type="scientific">Cupriavidus basilensis</name>
    <dbReference type="NCBI Taxonomy" id="68895"/>
    <lineage>
        <taxon>Bacteria</taxon>
        <taxon>Pseudomonadati</taxon>
        <taxon>Pseudomonadota</taxon>
        <taxon>Betaproteobacteria</taxon>
        <taxon>Burkholderiales</taxon>
        <taxon>Burkholderiaceae</taxon>
        <taxon>Cupriavidus</taxon>
    </lineage>
</organism>
<dbReference type="Proteomes" id="UP000031843">
    <property type="component" value="Chromosome secondary"/>
</dbReference>
<dbReference type="InterPro" id="IPR050471">
    <property type="entry name" value="AB_hydrolase"/>
</dbReference>